<dbReference type="Proteomes" id="UP000292445">
    <property type="component" value="Unassembled WGS sequence"/>
</dbReference>
<evidence type="ECO:0000313" key="2">
    <source>
        <dbReference type="Proteomes" id="UP000292445"/>
    </source>
</evidence>
<dbReference type="AlphaFoldDB" id="A0A4Q7NLK5"/>
<gene>
    <name evidence="1" type="ORF">EV675_2048</name>
</gene>
<protein>
    <submittedName>
        <fullName evidence="1">Nucleotidyltransferase AbiEii toxin of type IV toxin-antitoxin system</fullName>
    </submittedName>
</protein>
<name>A0A4Q7NLK5_9BURK</name>
<sequence length="287" mass="32107">MRSLAEWVEAEIDPVRGLVRQGMHAVMLATARLDGRFPAMVMKGGVLMAVRYGSARFTTDVDYSTTARLDEMDVAIFVGDLAARLQREADALGYDMACRIQGHRVNPPRPEATFPTLQVKVGVARLSRAPELRRLFAGMAPHAFSIDYSFNEWPAATEVIAVDQGTPIQAYDLTDLIAEKYRSLLQQTVRNRTRYQDVYDLHLLLSTCGEIDGVLCAAVLAKLLRSAEGKLPVPTGMEMRDEGLIARTRERYSELEQLVDVPPPFTVAYEVARVFYEALPWPGRPYL</sequence>
<organism evidence="1 2">
    <name type="scientific">Pigmentiphaga kullae</name>
    <dbReference type="NCBI Taxonomy" id="151784"/>
    <lineage>
        <taxon>Bacteria</taxon>
        <taxon>Pseudomonadati</taxon>
        <taxon>Pseudomonadota</taxon>
        <taxon>Betaproteobacteria</taxon>
        <taxon>Burkholderiales</taxon>
        <taxon>Alcaligenaceae</taxon>
        <taxon>Pigmentiphaga</taxon>
    </lineage>
</organism>
<keyword evidence="2" id="KW-1185">Reference proteome</keyword>
<dbReference type="Pfam" id="PF08843">
    <property type="entry name" value="AbiEii"/>
    <property type="match status" value="1"/>
</dbReference>
<keyword evidence="1" id="KW-0808">Transferase</keyword>
<accession>A0A4Q7NLK5</accession>
<dbReference type="GO" id="GO:0016740">
    <property type="term" value="F:transferase activity"/>
    <property type="evidence" value="ECO:0007669"/>
    <property type="project" value="UniProtKB-KW"/>
</dbReference>
<reference evidence="1 2" key="1">
    <citation type="submission" date="2019-02" db="EMBL/GenBank/DDBJ databases">
        <title>Genomic Encyclopedia of Type Strains, Phase IV (KMG-IV): sequencing the most valuable type-strain genomes for metagenomic binning, comparative biology and taxonomic classification.</title>
        <authorList>
            <person name="Goeker M."/>
        </authorList>
    </citation>
    <scope>NUCLEOTIDE SEQUENCE [LARGE SCALE GENOMIC DNA]</scope>
    <source>
        <strain evidence="1 2">K24</strain>
    </source>
</reference>
<dbReference type="EMBL" id="SGXC01000001">
    <property type="protein sequence ID" value="RZS86015.1"/>
    <property type="molecule type" value="Genomic_DNA"/>
</dbReference>
<evidence type="ECO:0000313" key="1">
    <source>
        <dbReference type="EMBL" id="RZS86015.1"/>
    </source>
</evidence>
<comment type="caution">
    <text evidence="1">The sequence shown here is derived from an EMBL/GenBank/DDBJ whole genome shotgun (WGS) entry which is preliminary data.</text>
</comment>
<dbReference type="InterPro" id="IPR014942">
    <property type="entry name" value="AbiEii"/>
</dbReference>
<proteinExistence type="predicted"/>